<protein>
    <submittedName>
        <fullName evidence="1">Uncharacterized protein</fullName>
    </submittedName>
</protein>
<evidence type="ECO:0000313" key="1">
    <source>
        <dbReference type="EMBL" id="DAF61899.1"/>
    </source>
</evidence>
<dbReference type="EMBL" id="BK032818">
    <property type="protein sequence ID" value="DAF61899.1"/>
    <property type="molecule type" value="Genomic_DNA"/>
</dbReference>
<sequence>MSSTPFYKRWICLHFKYNHPYISRILIFKAD</sequence>
<accession>A0A8S5TFU4</accession>
<reference evidence="1" key="1">
    <citation type="journal article" date="2021" name="Proc. Natl. Acad. Sci. U.S.A.">
        <title>A Catalog of Tens of Thousands of Viruses from Human Metagenomes Reveals Hidden Associations with Chronic Diseases.</title>
        <authorList>
            <person name="Tisza M.J."/>
            <person name="Buck C.B."/>
        </authorList>
    </citation>
    <scope>NUCLEOTIDE SEQUENCE</scope>
    <source>
        <strain evidence="1">CtP0x5</strain>
    </source>
</reference>
<name>A0A8S5TFU4_9CAUD</name>
<organism evidence="1">
    <name type="scientific">Siphoviridae sp. ctP0x5</name>
    <dbReference type="NCBI Taxonomy" id="2827863"/>
    <lineage>
        <taxon>Viruses</taxon>
        <taxon>Duplodnaviria</taxon>
        <taxon>Heunggongvirae</taxon>
        <taxon>Uroviricota</taxon>
        <taxon>Caudoviricetes</taxon>
    </lineage>
</organism>
<proteinExistence type="predicted"/>